<evidence type="ECO:0000313" key="3">
    <source>
        <dbReference type="Proteomes" id="UP001286313"/>
    </source>
</evidence>
<gene>
    <name evidence="2" type="ORF">Pcinc_036908</name>
</gene>
<feature type="region of interest" description="Disordered" evidence="1">
    <location>
        <begin position="139"/>
        <end position="199"/>
    </location>
</feature>
<proteinExistence type="predicted"/>
<feature type="compositionally biased region" description="Polar residues" evidence="1">
    <location>
        <begin position="139"/>
        <end position="153"/>
    </location>
</feature>
<feature type="region of interest" description="Disordered" evidence="1">
    <location>
        <begin position="283"/>
        <end position="304"/>
    </location>
</feature>
<dbReference type="Proteomes" id="UP001286313">
    <property type="component" value="Unassembled WGS sequence"/>
</dbReference>
<feature type="region of interest" description="Disordered" evidence="1">
    <location>
        <begin position="1"/>
        <end position="40"/>
    </location>
</feature>
<comment type="caution">
    <text evidence="2">The sequence shown here is derived from an EMBL/GenBank/DDBJ whole genome shotgun (WGS) entry which is preliminary data.</text>
</comment>
<feature type="region of interest" description="Disordered" evidence="1">
    <location>
        <begin position="63"/>
        <end position="126"/>
    </location>
</feature>
<dbReference type="AlphaFoldDB" id="A0AAE1BTS6"/>
<name>A0AAE1BTS6_PETCI</name>
<feature type="compositionally biased region" description="Polar residues" evidence="1">
    <location>
        <begin position="1"/>
        <end position="12"/>
    </location>
</feature>
<evidence type="ECO:0000313" key="2">
    <source>
        <dbReference type="EMBL" id="KAK3856793.1"/>
    </source>
</evidence>
<protein>
    <submittedName>
        <fullName evidence="2">Uncharacterized protein</fullName>
    </submittedName>
</protein>
<feature type="compositionally biased region" description="Low complexity" evidence="1">
    <location>
        <begin position="13"/>
        <end position="38"/>
    </location>
</feature>
<organism evidence="2 3">
    <name type="scientific">Petrolisthes cinctipes</name>
    <name type="common">Flat porcelain crab</name>
    <dbReference type="NCBI Taxonomy" id="88211"/>
    <lineage>
        <taxon>Eukaryota</taxon>
        <taxon>Metazoa</taxon>
        <taxon>Ecdysozoa</taxon>
        <taxon>Arthropoda</taxon>
        <taxon>Crustacea</taxon>
        <taxon>Multicrustacea</taxon>
        <taxon>Malacostraca</taxon>
        <taxon>Eumalacostraca</taxon>
        <taxon>Eucarida</taxon>
        <taxon>Decapoda</taxon>
        <taxon>Pleocyemata</taxon>
        <taxon>Anomura</taxon>
        <taxon>Galatheoidea</taxon>
        <taxon>Porcellanidae</taxon>
        <taxon>Petrolisthes</taxon>
    </lineage>
</organism>
<sequence>MNTTNTTSQHLDTTSQHLNTTNTTSQHLDTTDTTSQHLDNTNTTSQHLITTSQHLNTANTTSQHLNTTSQHHNTTSQHLDNTTRHTHRGRSSSFQSLELSGLEDVDRKGNKSQHHKGSSSSKINVSGIKASIRASFRRSQNNLAKATSSSKISAGSEVDGVDGRSQQQPQLQQEKDKQQPQQLQHHQQQGQGGKEGKLNRERSGSLLSVKSFSRLNLGSFRLSSKRIGSGHKMKLNKSHSATSTPLSHRKEFNDEGDCDNDDVSVSSLQNDVPRIDDEAATVKENNGVDGGGGGDSGGHDATLDITPMTSADLRKSFRQMFSTPRRLRAYRSLREKKWNEQETTTRIKE</sequence>
<evidence type="ECO:0000256" key="1">
    <source>
        <dbReference type="SAM" id="MobiDB-lite"/>
    </source>
</evidence>
<feature type="compositionally biased region" description="Low complexity" evidence="1">
    <location>
        <begin position="179"/>
        <end position="189"/>
    </location>
</feature>
<feature type="compositionally biased region" description="Low complexity" evidence="1">
    <location>
        <begin position="64"/>
        <end position="79"/>
    </location>
</feature>
<dbReference type="EMBL" id="JAWQEG010005783">
    <property type="protein sequence ID" value="KAK3856793.1"/>
    <property type="molecule type" value="Genomic_DNA"/>
</dbReference>
<accession>A0AAE1BTS6</accession>
<feature type="region of interest" description="Disordered" evidence="1">
    <location>
        <begin position="231"/>
        <end position="270"/>
    </location>
</feature>
<reference evidence="2" key="1">
    <citation type="submission" date="2023-10" db="EMBL/GenBank/DDBJ databases">
        <title>Genome assemblies of two species of porcelain crab, Petrolisthes cinctipes and Petrolisthes manimaculis (Anomura: Porcellanidae).</title>
        <authorList>
            <person name="Angst P."/>
        </authorList>
    </citation>
    <scope>NUCLEOTIDE SEQUENCE</scope>
    <source>
        <strain evidence="2">PB745_01</strain>
        <tissue evidence="2">Gill</tissue>
    </source>
</reference>
<keyword evidence="3" id="KW-1185">Reference proteome</keyword>